<dbReference type="Gene3D" id="2.160.20.10">
    <property type="entry name" value="Single-stranded right-handed beta-helix, Pectin lyase-like"/>
    <property type="match status" value="1"/>
</dbReference>
<sequence length="491" mass="54593">MFWKLFKRYFLFCGLVFNVGLLYSVYSFSHALFDGQTVPGVFFKMAGKLTAHNSTRSVGDVLMSIGNALDTPVYYWQPYDRQQWPTVGPDYASPPSIGVEPRKSFYVVNTNELIDAIHYSKPGTTIVVADGDYTLQAKRFETSNDEPTKYNPIVLKAEHPGKARLLMTSLEGLYIARPFWTITGFQFVGQCPNQNSCEHAIHVVGGAHNVQIINNEFIDFNAAVKVNGNAGMYPDDGKVLYNNFHFTKPRETIYSVTPINIDHANNWVVSHNIIRDFVKSAGNKISYGVFMKGGSNNGIIENNLVLCNSTKQRYPGSTIGISAGGGGMEDRRGGVRYQTNKLIIRNNIVFHCSDVGIYLNGGRDTLINNNTVYNTNGIDVRFEESSAMIFNNIVSGHVRVRDDAKVIAQAGNKIYPRGFFTNKEELNSLFVSPETGNFTFADSKTDLSKGASPYPLQQNEKLADFCGDDIANKQQFIGAFQNSSGCFYPTK</sequence>
<evidence type="ECO:0000259" key="1">
    <source>
        <dbReference type="Pfam" id="PF13229"/>
    </source>
</evidence>
<dbReference type="InterPro" id="IPR022441">
    <property type="entry name" value="Para_beta_helix_rpt-2"/>
</dbReference>
<reference evidence="2 3" key="1">
    <citation type="submission" date="2023-11" db="EMBL/GenBank/DDBJ databases">
        <title>Plant-associative lifestyle of Vibrio porteresiae and its evolutionary dynamics.</title>
        <authorList>
            <person name="Rameshkumar N."/>
            <person name="Kirti K."/>
        </authorList>
    </citation>
    <scope>NUCLEOTIDE SEQUENCE [LARGE SCALE GENOMIC DNA]</scope>
    <source>
        <strain evidence="2 3">MSSRF30</strain>
    </source>
</reference>
<protein>
    <submittedName>
        <fullName evidence="2">NosD domain-containing protein</fullName>
    </submittedName>
</protein>
<name>A0ABZ0QA88_9VIBR</name>
<feature type="domain" description="Right handed beta helix" evidence="1">
    <location>
        <begin position="287"/>
        <end position="398"/>
    </location>
</feature>
<evidence type="ECO:0000313" key="3">
    <source>
        <dbReference type="Proteomes" id="UP001304071"/>
    </source>
</evidence>
<organism evidence="2 3">
    <name type="scientific">Vibrio porteresiae DSM 19223</name>
    <dbReference type="NCBI Taxonomy" id="1123496"/>
    <lineage>
        <taxon>Bacteria</taxon>
        <taxon>Pseudomonadati</taxon>
        <taxon>Pseudomonadota</taxon>
        <taxon>Gammaproteobacteria</taxon>
        <taxon>Vibrionales</taxon>
        <taxon>Vibrionaceae</taxon>
        <taxon>Vibrio</taxon>
    </lineage>
</organism>
<gene>
    <name evidence="2" type="ORF">R8Z52_12300</name>
</gene>
<dbReference type="RefSeq" id="WP_261892716.1">
    <property type="nucleotide sequence ID" value="NZ_AP024895.1"/>
</dbReference>
<dbReference type="InterPro" id="IPR011050">
    <property type="entry name" value="Pectin_lyase_fold/virulence"/>
</dbReference>
<dbReference type="InterPro" id="IPR012334">
    <property type="entry name" value="Pectin_lyas_fold"/>
</dbReference>
<evidence type="ECO:0000313" key="2">
    <source>
        <dbReference type="EMBL" id="WPC72906.1"/>
    </source>
</evidence>
<dbReference type="InterPro" id="IPR006626">
    <property type="entry name" value="PbH1"/>
</dbReference>
<dbReference type="EMBL" id="CP138203">
    <property type="protein sequence ID" value="WPC72906.1"/>
    <property type="molecule type" value="Genomic_DNA"/>
</dbReference>
<dbReference type="InterPro" id="IPR039448">
    <property type="entry name" value="Beta_helix"/>
</dbReference>
<dbReference type="Pfam" id="PF13229">
    <property type="entry name" value="Beta_helix"/>
    <property type="match status" value="1"/>
</dbReference>
<dbReference type="SUPFAM" id="SSF51126">
    <property type="entry name" value="Pectin lyase-like"/>
    <property type="match status" value="1"/>
</dbReference>
<dbReference type="Proteomes" id="UP001304071">
    <property type="component" value="Chromosome 1"/>
</dbReference>
<accession>A0ABZ0QA88</accession>
<proteinExistence type="predicted"/>
<dbReference type="SMART" id="SM00710">
    <property type="entry name" value="PbH1"/>
    <property type="match status" value="5"/>
</dbReference>
<dbReference type="NCBIfam" id="TIGR03804">
    <property type="entry name" value="para_beta_helix"/>
    <property type="match status" value="1"/>
</dbReference>
<keyword evidence="3" id="KW-1185">Reference proteome</keyword>